<dbReference type="AlphaFoldDB" id="A0A194AHT6"/>
<gene>
    <name evidence="2" type="ORF">DPF_1605</name>
</gene>
<evidence type="ECO:0000256" key="1">
    <source>
        <dbReference type="ARBA" id="ARBA00023172"/>
    </source>
</evidence>
<dbReference type="RefSeq" id="WP_069858883.1">
    <property type="nucleotide sequence ID" value="NZ_BDFE01000016.1"/>
</dbReference>
<reference evidence="3" key="1">
    <citation type="submission" date="2016-06" db="EMBL/GenBank/DDBJ databases">
        <title>Draft genome sequence of Desulfoplanes formicivorans strain Pf12B.</title>
        <authorList>
            <person name="Watanabe M."/>
            <person name="Kojima H."/>
            <person name="Fukui M."/>
        </authorList>
    </citation>
    <scope>NUCLEOTIDE SEQUENCE [LARGE SCALE GENOMIC DNA]</scope>
    <source>
        <strain evidence="3">Pf12B</strain>
    </source>
</reference>
<dbReference type="GO" id="GO:0003677">
    <property type="term" value="F:DNA binding"/>
    <property type="evidence" value="ECO:0007669"/>
    <property type="project" value="InterPro"/>
</dbReference>
<accession>A0A194AHT6</accession>
<proteinExistence type="predicted"/>
<evidence type="ECO:0000313" key="2">
    <source>
        <dbReference type="EMBL" id="GAU08888.1"/>
    </source>
</evidence>
<keyword evidence="3" id="KW-1185">Reference proteome</keyword>
<dbReference type="InterPro" id="IPR013762">
    <property type="entry name" value="Integrase-like_cat_sf"/>
</dbReference>
<protein>
    <submittedName>
        <fullName evidence="2">Uncharacterized protein</fullName>
    </submittedName>
</protein>
<dbReference type="OrthoDB" id="5464579at2"/>
<keyword evidence="1" id="KW-0233">DNA recombination</keyword>
<name>A0A194AHT6_9BACT</name>
<sequence>MKLKEAVSYAKKIVRDIGIKDVEDKTKDEYMKIFKQITKNKDGFLYKGSKSYYYKKKAALRYCIQQYMMLYLRKMNSNSLDESNLKKNKRMLLYLIKLYQEHGRNTGNCPVKTKSPGKSKRKALRGMATNWREIMWDRCSNDDYKGALAILHLTGARPSEIERGVTVIGDENSEFLEFVIRGSKVGKAKQNGQPERKIFINMRGLVYDGSPVDYLLSCVADSGRVVIRAKAKRLNDYVRRLSQKIWPRRKNHISPYCYRHQLSADLKGEKCLPHKISMILGHRSTLSKKKYGTSGQARGNTHIEDVQCSHALREPPSSPFGEEVASYDIGLRP</sequence>
<dbReference type="Proteomes" id="UP000095200">
    <property type="component" value="Unassembled WGS sequence"/>
</dbReference>
<dbReference type="SUPFAM" id="SSF56349">
    <property type="entry name" value="DNA breaking-rejoining enzymes"/>
    <property type="match status" value="1"/>
</dbReference>
<dbReference type="GO" id="GO:0015074">
    <property type="term" value="P:DNA integration"/>
    <property type="evidence" value="ECO:0007669"/>
    <property type="project" value="InterPro"/>
</dbReference>
<organism evidence="2 3">
    <name type="scientific">Desulfoplanes formicivorans</name>
    <dbReference type="NCBI Taxonomy" id="1592317"/>
    <lineage>
        <taxon>Bacteria</taxon>
        <taxon>Pseudomonadati</taxon>
        <taxon>Thermodesulfobacteriota</taxon>
        <taxon>Desulfovibrionia</taxon>
        <taxon>Desulfovibrionales</taxon>
        <taxon>Desulfoplanaceae</taxon>
        <taxon>Desulfoplanes</taxon>
    </lineage>
</organism>
<dbReference type="Gene3D" id="1.10.443.10">
    <property type="entry name" value="Intergrase catalytic core"/>
    <property type="match status" value="1"/>
</dbReference>
<comment type="caution">
    <text evidence="2">The sequence shown here is derived from an EMBL/GenBank/DDBJ whole genome shotgun (WGS) entry which is preliminary data.</text>
</comment>
<dbReference type="EMBL" id="BDFE01000016">
    <property type="protein sequence ID" value="GAU08888.1"/>
    <property type="molecule type" value="Genomic_DNA"/>
</dbReference>
<dbReference type="GO" id="GO:0006310">
    <property type="term" value="P:DNA recombination"/>
    <property type="evidence" value="ECO:0007669"/>
    <property type="project" value="UniProtKB-KW"/>
</dbReference>
<evidence type="ECO:0000313" key="3">
    <source>
        <dbReference type="Proteomes" id="UP000095200"/>
    </source>
</evidence>
<dbReference type="InterPro" id="IPR011010">
    <property type="entry name" value="DNA_brk_join_enz"/>
</dbReference>